<protein>
    <recommendedName>
        <fullName evidence="3">tRNA pseudouridine(55) synthase</fullName>
        <ecNumber evidence="3">5.4.99.25</ecNumber>
    </recommendedName>
</protein>
<organism evidence="7 8">
    <name type="scientific">Candidatus Zambryskibacteria bacterium RIFCSPLOWO2_12_FULL_39_23</name>
    <dbReference type="NCBI Taxonomy" id="1802776"/>
    <lineage>
        <taxon>Bacteria</taxon>
        <taxon>Candidatus Zambryskiibacteriota</taxon>
    </lineage>
</organism>
<evidence type="ECO:0000256" key="3">
    <source>
        <dbReference type="ARBA" id="ARBA00012787"/>
    </source>
</evidence>
<keyword evidence="5" id="KW-0413">Isomerase</keyword>
<reference evidence="7 8" key="1">
    <citation type="journal article" date="2016" name="Nat. Commun.">
        <title>Thousands of microbial genomes shed light on interconnected biogeochemical processes in an aquifer system.</title>
        <authorList>
            <person name="Anantharaman K."/>
            <person name="Brown C.T."/>
            <person name="Hug L.A."/>
            <person name="Sharon I."/>
            <person name="Castelle C.J."/>
            <person name="Probst A.J."/>
            <person name="Thomas B.C."/>
            <person name="Singh A."/>
            <person name="Wilkins M.J."/>
            <person name="Karaoz U."/>
            <person name="Brodie E.L."/>
            <person name="Williams K.H."/>
            <person name="Hubbard S.S."/>
            <person name="Banfield J.F."/>
        </authorList>
    </citation>
    <scope>NUCLEOTIDE SEQUENCE [LARGE SCALE GENOMIC DNA]</scope>
</reference>
<dbReference type="Proteomes" id="UP000176558">
    <property type="component" value="Unassembled WGS sequence"/>
</dbReference>
<dbReference type="InterPro" id="IPR002501">
    <property type="entry name" value="PsdUridine_synth_N"/>
</dbReference>
<evidence type="ECO:0000256" key="1">
    <source>
        <dbReference type="ARBA" id="ARBA00000385"/>
    </source>
</evidence>
<dbReference type="InterPro" id="IPR020103">
    <property type="entry name" value="PsdUridine_synth_cat_dom_sf"/>
</dbReference>
<dbReference type="PANTHER" id="PTHR13767">
    <property type="entry name" value="TRNA-PSEUDOURIDINE SYNTHASE"/>
    <property type="match status" value="1"/>
</dbReference>
<evidence type="ECO:0000313" key="7">
    <source>
        <dbReference type="EMBL" id="OHB12565.1"/>
    </source>
</evidence>
<sequence length="257" mass="29160">MEKNSPRDNTIHLVYKELGETPNQALLRFKNKNREYNEKPITYAGRLDPLAEGLLLVLSGEKILEKDKYLNLPKCYTFDLLWGIETDTLDVLGISRGGNPNVPGESEVLTVLKLSGIFEQSYPAYSSKAVAGKPLFMWAKEGKLGKIKIPKHQVEIFNASFISRRTVSGEELLKDIISKISLVVGDFRQKEIIEKWKEVLGRKQEREFIIDTISMEVSSGFYVRQFAQDIAKIFGTIATIFHIKRTKVGDFGIENCL</sequence>
<dbReference type="GO" id="GO:0006400">
    <property type="term" value="P:tRNA modification"/>
    <property type="evidence" value="ECO:0007669"/>
    <property type="project" value="TreeGrafter"/>
</dbReference>
<dbReference type="EC" id="5.4.99.25" evidence="3"/>
<name>A0A1G2UT46_9BACT</name>
<comment type="catalytic activity">
    <reaction evidence="1">
        <text>uridine(55) in tRNA = pseudouridine(55) in tRNA</text>
        <dbReference type="Rhea" id="RHEA:42532"/>
        <dbReference type="Rhea" id="RHEA-COMP:10101"/>
        <dbReference type="Rhea" id="RHEA-COMP:10102"/>
        <dbReference type="ChEBI" id="CHEBI:65314"/>
        <dbReference type="ChEBI" id="CHEBI:65315"/>
        <dbReference type="EC" id="5.4.99.25"/>
    </reaction>
</comment>
<evidence type="ECO:0000259" key="6">
    <source>
        <dbReference type="Pfam" id="PF01509"/>
    </source>
</evidence>
<dbReference type="Pfam" id="PF01509">
    <property type="entry name" value="TruB_N"/>
    <property type="match status" value="1"/>
</dbReference>
<dbReference type="SUPFAM" id="SSF55120">
    <property type="entry name" value="Pseudouridine synthase"/>
    <property type="match status" value="1"/>
</dbReference>
<evidence type="ECO:0000313" key="8">
    <source>
        <dbReference type="Proteomes" id="UP000176558"/>
    </source>
</evidence>
<dbReference type="EMBL" id="MHWT01000014">
    <property type="protein sequence ID" value="OHB12565.1"/>
    <property type="molecule type" value="Genomic_DNA"/>
</dbReference>
<dbReference type="AlphaFoldDB" id="A0A1G2UT46"/>
<dbReference type="GO" id="GO:0003723">
    <property type="term" value="F:RNA binding"/>
    <property type="evidence" value="ECO:0007669"/>
    <property type="project" value="InterPro"/>
</dbReference>
<dbReference type="Gene3D" id="3.30.2350.10">
    <property type="entry name" value="Pseudouridine synthase"/>
    <property type="match status" value="1"/>
</dbReference>
<comment type="similarity">
    <text evidence="2">Belongs to the pseudouridine synthase TruB family. Type 1 subfamily.</text>
</comment>
<dbReference type="PANTHER" id="PTHR13767:SF2">
    <property type="entry name" value="PSEUDOURIDYLATE SYNTHASE TRUB1"/>
    <property type="match status" value="1"/>
</dbReference>
<dbReference type="GO" id="GO:0160148">
    <property type="term" value="F:tRNA pseudouridine(55) synthase activity"/>
    <property type="evidence" value="ECO:0007669"/>
    <property type="project" value="UniProtKB-EC"/>
</dbReference>
<evidence type="ECO:0000256" key="2">
    <source>
        <dbReference type="ARBA" id="ARBA00005642"/>
    </source>
</evidence>
<proteinExistence type="inferred from homology"/>
<evidence type="ECO:0000256" key="5">
    <source>
        <dbReference type="ARBA" id="ARBA00023235"/>
    </source>
</evidence>
<keyword evidence="4" id="KW-0819">tRNA processing</keyword>
<comment type="caution">
    <text evidence="7">The sequence shown here is derived from an EMBL/GenBank/DDBJ whole genome shotgun (WGS) entry which is preliminary data.</text>
</comment>
<gene>
    <name evidence="7" type="ORF">A3G99_01970</name>
</gene>
<feature type="domain" description="Pseudouridine synthase II N-terminal" evidence="6">
    <location>
        <begin position="36"/>
        <end position="163"/>
    </location>
</feature>
<dbReference type="GO" id="GO:1990481">
    <property type="term" value="P:mRNA pseudouridine synthesis"/>
    <property type="evidence" value="ECO:0007669"/>
    <property type="project" value="TreeGrafter"/>
</dbReference>
<accession>A0A1G2UT46</accession>
<evidence type="ECO:0000256" key="4">
    <source>
        <dbReference type="ARBA" id="ARBA00022694"/>
    </source>
</evidence>
<dbReference type="InterPro" id="IPR014780">
    <property type="entry name" value="tRNA_psdUridine_synth_TruB"/>
</dbReference>